<protein>
    <submittedName>
        <fullName evidence="1">Uncharacterized protein</fullName>
    </submittedName>
</protein>
<sequence>MSFLCIVGRSLTTTLSAQRSDTAVPHAQLLDSHRRFTSLHTSKGQELSFNSTLGGLFIELISSGHIIQHR</sequence>
<accession>A0A9D3NEB0</accession>
<gene>
    <name evidence="1" type="ORF">KOW79_016413</name>
</gene>
<dbReference type="AlphaFoldDB" id="A0A9D3NEB0"/>
<dbReference type="EMBL" id="JAHKSW010000019">
    <property type="protein sequence ID" value="KAG7320560.1"/>
    <property type="molecule type" value="Genomic_DNA"/>
</dbReference>
<comment type="caution">
    <text evidence="1">The sequence shown here is derived from an EMBL/GenBank/DDBJ whole genome shotgun (WGS) entry which is preliminary data.</text>
</comment>
<keyword evidence="2" id="KW-1185">Reference proteome</keyword>
<organism evidence="1 2">
    <name type="scientific">Hemibagrus wyckioides</name>
    <dbReference type="NCBI Taxonomy" id="337641"/>
    <lineage>
        <taxon>Eukaryota</taxon>
        <taxon>Metazoa</taxon>
        <taxon>Chordata</taxon>
        <taxon>Craniata</taxon>
        <taxon>Vertebrata</taxon>
        <taxon>Euteleostomi</taxon>
        <taxon>Actinopterygii</taxon>
        <taxon>Neopterygii</taxon>
        <taxon>Teleostei</taxon>
        <taxon>Ostariophysi</taxon>
        <taxon>Siluriformes</taxon>
        <taxon>Bagridae</taxon>
        <taxon>Hemibagrus</taxon>
    </lineage>
</organism>
<dbReference type="Proteomes" id="UP000824219">
    <property type="component" value="Linkage Group LG19"/>
</dbReference>
<reference evidence="1 2" key="1">
    <citation type="submission" date="2021-06" db="EMBL/GenBank/DDBJ databases">
        <title>Chromosome-level genome assembly of the red-tail catfish (Hemibagrus wyckioides).</title>
        <authorList>
            <person name="Shao F."/>
        </authorList>
    </citation>
    <scope>NUCLEOTIDE SEQUENCE [LARGE SCALE GENOMIC DNA]</scope>
    <source>
        <strain evidence="1">EC202008001</strain>
        <tissue evidence="1">Blood</tissue>
    </source>
</reference>
<evidence type="ECO:0000313" key="2">
    <source>
        <dbReference type="Proteomes" id="UP000824219"/>
    </source>
</evidence>
<name>A0A9D3NEB0_9TELE</name>
<proteinExistence type="predicted"/>
<evidence type="ECO:0000313" key="1">
    <source>
        <dbReference type="EMBL" id="KAG7320560.1"/>
    </source>
</evidence>